<evidence type="ECO:0000256" key="2">
    <source>
        <dbReference type="ARBA" id="ARBA00022598"/>
    </source>
</evidence>
<dbReference type="AlphaFoldDB" id="A0A2G5NML9"/>
<comment type="caution">
    <text evidence="7">The sequence shown here is derived from an EMBL/GenBank/DDBJ whole genome shotgun (WGS) entry which is preliminary data.</text>
</comment>
<dbReference type="NCBIfam" id="TIGR00125">
    <property type="entry name" value="cyt_tran_rel"/>
    <property type="match status" value="1"/>
</dbReference>
<keyword evidence="5" id="KW-0067">ATP-binding</keyword>
<dbReference type="PANTHER" id="PTHR37825:SF1">
    <property type="entry name" value="TRNA(MET) CYTIDINE ACETATE LIGASE"/>
    <property type="match status" value="1"/>
</dbReference>
<dbReference type="GO" id="GO:0016740">
    <property type="term" value="F:transferase activity"/>
    <property type="evidence" value="ECO:0007669"/>
    <property type="project" value="UniProtKB-KW"/>
</dbReference>
<organism evidence="7 8">
    <name type="scientific">Macrococcoides goetzii</name>
    <dbReference type="NCBI Taxonomy" id="1891097"/>
    <lineage>
        <taxon>Bacteria</taxon>
        <taxon>Bacillati</taxon>
        <taxon>Bacillota</taxon>
        <taxon>Bacilli</taxon>
        <taxon>Bacillales</taxon>
        <taxon>Staphylococcaceae</taxon>
        <taxon>Macrococcoides</taxon>
    </lineage>
</organism>
<dbReference type="GO" id="GO:0005524">
    <property type="term" value="F:ATP binding"/>
    <property type="evidence" value="ECO:0007669"/>
    <property type="project" value="UniProtKB-KW"/>
</dbReference>
<protein>
    <recommendedName>
        <fullName evidence="5">tRNA(Met) cytidine acetate ligase</fullName>
        <ecNumber evidence="5">6.3.4.-</ecNumber>
    </recommendedName>
</protein>
<dbReference type="EMBL" id="MJBI02000001">
    <property type="protein sequence ID" value="RAI82989.1"/>
    <property type="molecule type" value="Genomic_DNA"/>
</dbReference>
<keyword evidence="5" id="KW-0547">Nucleotide-binding</keyword>
<dbReference type="EC" id="6.3.4.-" evidence="5"/>
<keyword evidence="6" id="KW-0175">Coiled coil</keyword>
<feature type="binding site" evidence="5">
    <location>
        <position position="138"/>
    </location>
    <ligand>
        <name>ATP</name>
        <dbReference type="ChEBI" id="CHEBI:30616"/>
    </ligand>
</feature>
<keyword evidence="4 5" id="KW-0694">RNA-binding</keyword>
<accession>A0A2G5NML9</accession>
<dbReference type="PANTHER" id="PTHR37825">
    <property type="entry name" value="TRNA(MET) CYTIDINE ACETATE LIGASE"/>
    <property type="match status" value="1"/>
</dbReference>
<keyword evidence="5" id="KW-0963">Cytoplasm</keyword>
<dbReference type="InterPro" id="IPR004821">
    <property type="entry name" value="Cyt_trans-like"/>
</dbReference>
<evidence type="ECO:0000313" key="8">
    <source>
        <dbReference type="Proteomes" id="UP000229523"/>
    </source>
</evidence>
<evidence type="ECO:0000256" key="1">
    <source>
        <dbReference type="ARBA" id="ARBA00022555"/>
    </source>
</evidence>
<keyword evidence="3 5" id="KW-0819">tRNA processing</keyword>
<evidence type="ECO:0000256" key="4">
    <source>
        <dbReference type="ARBA" id="ARBA00022884"/>
    </source>
</evidence>
<feature type="coiled-coil region" evidence="6">
    <location>
        <begin position="228"/>
        <end position="255"/>
    </location>
</feature>
<dbReference type="HAMAP" id="MF_01539">
    <property type="entry name" value="TmcAL"/>
    <property type="match status" value="1"/>
</dbReference>
<evidence type="ECO:0000256" key="5">
    <source>
        <dbReference type="HAMAP-Rule" id="MF_01539"/>
    </source>
</evidence>
<gene>
    <name evidence="5" type="primary">tmcAL</name>
    <name evidence="7" type="ORF">BFS35_004680</name>
</gene>
<evidence type="ECO:0000313" key="7">
    <source>
        <dbReference type="EMBL" id="RAI82989.1"/>
    </source>
</evidence>
<dbReference type="Proteomes" id="UP000229523">
    <property type="component" value="Unassembled WGS sequence"/>
</dbReference>
<dbReference type="GO" id="GO:0005737">
    <property type="term" value="C:cytoplasm"/>
    <property type="evidence" value="ECO:0007669"/>
    <property type="project" value="UniProtKB-SubCell"/>
</dbReference>
<feature type="binding site" evidence="5">
    <location>
        <begin position="7"/>
        <end position="20"/>
    </location>
    <ligand>
        <name>ATP</name>
        <dbReference type="ChEBI" id="CHEBI:30616"/>
    </ligand>
</feature>
<feature type="binding site" evidence="5">
    <location>
        <begin position="163"/>
        <end position="164"/>
    </location>
    <ligand>
        <name>ATP</name>
        <dbReference type="ChEBI" id="CHEBI:30616"/>
    </ligand>
</feature>
<dbReference type="Pfam" id="PF05636">
    <property type="entry name" value="HIGH_NTase1"/>
    <property type="match status" value="1"/>
</dbReference>
<feature type="binding site" evidence="5">
    <location>
        <position position="100"/>
    </location>
    <ligand>
        <name>ATP</name>
        <dbReference type="ChEBI" id="CHEBI:30616"/>
    </ligand>
</feature>
<dbReference type="RefSeq" id="WP_099580765.1">
    <property type="nucleotide sequence ID" value="NZ_MJBI02000001.1"/>
</dbReference>
<evidence type="ECO:0000256" key="3">
    <source>
        <dbReference type="ARBA" id="ARBA00022694"/>
    </source>
</evidence>
<keyword evidence="1 5" id="KW-0820">tRNA-binding</keyword>
<dbReference type="GO" id="GO:0000049">
    <property type="term" value="F:tRNA binding"/>
    <property type="evidence" value="ECO:0007669"/>
    <property type="project" value="UniProtKB-KW"/>
</dbReference>
<dbReference type="Gene3D" id="3.40.50.620">
    <property type="entry name" value="HUPs"/>
    <property type="match status" value="1"/>
</dbReference>
<dbReference type="SUPFAM" id="SSF52374">
    <property type="entry name" value="Nucleotidylyl transferase"/>
    <property type="match status" value="1"/>
</dbReference>
<comment type="subcellular location">
    <subcellularLocation>
        <location evidence="5">Cytoplasm</location>
    </subcellularLocation>
</comment>
<keyword evidence="8" id="KW-1185">Reference proteome</keyword>
<dbReference type="InterPro" id="IPR008513">
    <property type="entry name" value="tRNA(Met)_cyd_acetate_ligase"/>
</dbReference>
<keyword evidence="2 5" id="KW-0436">Ligase</keyword>
<sequence length="356" mass="40920">MKSIGIICEYNPFHNGHKYQIEQVKKLYPKAKIVAIMSGQFVQRGEPAFLNKFIRTKMALDYVDLVVELPQFYAVSYADDFARGGIMIAKKLRLDGLSFGSESGNLNKIDFEIKSPTREDIRTGAAYPKLMSADLKSNDILAHAYLKATKEIYPTLTLIPIPRIYNDYTDEVLTGTISSATAIRKNYFNDNDIKATMPHSELIVNAVRWEDYFTLIKYRMLSMNVLELQEIYTMYEGLENRLKKVIREVKTFDELIEKMVSKRYTRSRIQRLLVYILLNIKEKDVPLLKEITAVRVLGMNDSGRKLIKSIEDVVIVTNVNSVSRDHFGLEIKATEIYNLISGSTMTDFNTSVIYKR</sequence>
<name>A0A2G5NML9_9STAP</name>
<reference evidence="7 8" key="1">
    <citation type="journal article" date="2018" name="Front. Microbiol.">
        <title>Description and Comparative Genomics of Macrococcus caseolyticus subsp. hominis subsp. nov., Macrococcus goetzii sp. nov., Macrococcus epidermidis sp. nov., and Macrococcus bohemicus sp. nov., Novel Macrococci From Human Clinical Material With Virulence Potential and Suspected Uptake of Foreign DNA by Natural Transformation.</title>
        <authorList>
            <person name="Maslanova I."/>
            <person name="Wertheimer Z."/>
            <person name="Sedlacek I."/>
            <person name="Svec P."/>
            <person name="Indrakova A."/>
            <person name="Kovarovic V."/>
            <person name="Schumann P."/>
            <person name="Sproer C."/>
            <person name="Kralova S."/>
            <person name="Sedo O."/>
            <person name="Kristofova L."/>
            <person name="Vrbovska V."/>
            <person name="Fuzik T."/>
            <person name="Petras P."/>
            <person name="Zdrahal Z."/>
            <person name="Ruzickova V."/>
            <person name="Doskar J."/>
            <person name="Pantucek R."/>
        </authorList>
    </citation>
    <scope>NUCLEOTIDE SEQUENCE [LARGE SCALE GENOMIC DNA]</scope>
    <source>
        <strain evidence="7 8">CCM 4927</strain>
    </source>
</reference>
<comment type="function">
    <text evidence="5">Catalyzes the formation of N(4)-acetylcytidine (ac(4)C) at the wobble position of elongator tRNA(Met), using acetate and ATP as substrates. First activates an acetate ion to form acetyladenylate (Ac-AMP) and then transfers the acetyl group to tRNA to form ac(4)C34.</text>
</comment>
<proteinExistence type="inferred from homology"/>
<comment type="catalytic activity">
    <reaction evidence="5">
        <text>cytidine(34) in elongator tRNA(Met) + acetate + ATP = N(4)-acetylcytidine(34) in elongator tRNA(Met) + AMP + diphosphate</text>
        <dbReference type="Rhea" id="RHEA:58144"/>
        <dbReference type="Rhea" id="RHEA-COMP:10693"/>
        <dbReference type="Rhea" id="RHEA-COMP:10694"/>
        <dbReference type="ChEBI" id="CHEBI:30089"/>
        <dbReference type="ChEBI" id="CHEBI:30616"/>
        <dbReference type="ChEBI" id="CHEBI:33019"/>
        <dbReference type="ChEBI" id="CHEBI:74900"/>
        <dbReference type="ChEBI" id="CHEBI:82748"/>
        <dbReference type="ChEBI" id="CHEBI:456215"/>
    </reaction>
</comment>
<dbReference type="GO" id="GO:0006400">
    <property type="term" value="P:tRNA modification"/>
    <property type="evidence" value="ECO:0007669"/>
    <property type="project" value="UniProtKB-UniRule"/>
</dbReference>
<comment type="similarity">
    <text evidence="5">Belongs to the TmcAL family.</text>
</comment>
<dbReference type="InterPro" id="IPR014729">
    <property type="entry name" value="Rossmann-like_a/b/a_fold"/>
</dbReference>
<evidence type="ECO:0000256" key="6">
    <source>
        <dbReference type="SAM" id="Coils"/>
    </source>
</evidence>
<dbReference type="GO" id="GO:0016879">
    <property type="term" value="F:ligase activity, forming carbon-nitrogen bonds"/>
    <property type="evidence" value="ECO:0007669"/>
    <property type="project" value="UniProtKB-UniRule"/>
</dbReference>